<name>A0A067PBG6_9AGAM</name>
<organism evidence="2 3">
    <name type="scientific">Jaapia argillacea MUCL 33604</name>
    <dbReference type="NCBI Taxonomy" id="933084"/>
    <lineage>
        <taxon>Eukaryota</taxon>
        <taxon>Fungi</taxon>
        <taxon>Dikarya</taxon>
        <taxon>Basidiomycota</taxon>
        <taxon>Agaricomycotina</taxon>
        <taxon>Agaricomycetes</taxon>
        <taxon>Agaricomycetidae</taxon>
        <taxon>Jaapiales</taxon>
        <taxon>Jaapiaceae</taxon>
        <taxon>Jaapia</taxon>
    </lineage>
</organism>
<gene>
    <name evidence="2" type="ORF">JAAARDRAFT_487028</name>
</gene>
<proteinExistence type="predicted"/>
<evidence type="ECO:0000313" key="3">
    <source>
        <dbReference type="Proteomes" id="UP000027265"/>
    </source>
</evidence>
<feature type="region of interest" description="Disordered" evidence="1">
    <location>
        <begin position="1"/>
        <end position="23"/>
    </location>
</feature>
<sequence length="76" mass="8061">MTPTIPELFLPSHGGGPHHNPTATTFRNVVGLIPVQMVSSTKKERGPVLTLLGCVDQICRAMAAPSYLVPLPVGEN</sequence>
<protein>
    <submittedName>
        <fullName evidence="2">Uncharacterized protein</fullName>
    </submittedName>
</protein>
<evidence type="ECO:0000256" key="1">
    <source>
        <dbReference type="SAM" id="MobiDB-lite"/>
    </source>
</evidence>
<dbReference type="HOGENOM" id="CLU_2654834_0_0_1"/>
<accession>A0A067PBG6</accession>
<dbReference type="AlphaFoldDB" id="A0A067PBG6"/>
<reference evidence="3" key="1">
    <citation type="journal article" date="2014" name="Proc. Natl. Acad. Sci. U.S.A.">
        <title>Extensive sampling of basidiomycete genomes demonstrates inadequacy of the white-rot/brown-rot paradigm for wood decay fungi.</title>
        <authorList>
            <person name="Riley R."/>
            <person name="Salamov A.A."/>
            <person name="Brown D.W."/>
            <person name="Nagy L.G."/>
            <person name="Floudas D."/>
            <person name="Held B.W."/>
            <person name="Levasseur A."/>
            <person name="Lombard V."/>
            <person name="Morin E."/>
            <person name="Otillar R."/>
            <person name="Lindquist E.A."/>
            <person name="Sun H."/>
            <person name="LaButti K.M."/>
            <person name="Schmutz J."/>
            <person name="Jabbour D."/>
            <person name="Luo H."/>
            <person name="Baker S.E."/>
            <person name="Pisabarro A.G."/>
            <person name="Walton J.D."/>
            <person name="Blanchette R.A."/>
            <person name="Henrissat B."/>
            <person name="Martin F."/>
            <person name="Cullen D."/>
            <person name="Hibbett D.S."/>
            <person name="Grigoriev I.V."/>
        </authorList>
    </citation>
    <scope>NUCLEOTIDE SEQUENCE [LARGE SCALE GENOMIC DNA]</scope>
    <source>
        <strain evidence="3">MUCL 33604</strain>
    </source>
</reference>
<keyword evidence="3" id="KW-1185">Reference proteome</keyword>
<dbReference type="Proteomes" id="UP000027265">
    <property type="component" value="Unassembled WGS sequence"/>
</dbReference>
<evidence type="ECO:0000313" key="2">
    <source>
        <dbReference type="EMBL" id="KDQ52268.1"/>
    </source>
</evidence>
<dbReference type="InParanoid" id="A0A067PBG6"/>
<dbReference type="EMBL" id="KL197741">
    <property type="protein sequence ID" value="KDQ52268.1"/>
    <property type="molecule type" value="Genomic_DNA"/>
</dbReference>